<evidence type="ECO:0000256" key="2">
    <source>
        <dbReference type="ARBA" id="ARBA00007087"/>
    </source>
</evidence>
<dbReference type="InterPro" id="IPR038126">
    <property type="entry name" value="RAMP_sf"/>
</dbReference>
<dbReference type="GO" id="GO:0007186">
    <property type="term" value="P:G protein-coupled receptor signaling pathway"/>
    <property type="evidence" value="ECO:0007669"/>
    <property type="project" value="TreeGrafter"/>
</dbReference>
<evidence type="ECO:0000256" key="7">
    <source>
        <dbReference type="ARBA" id="ARBA00022989"/>
    </source>
</evidence>
<dbReference type="GO" id="GO:0015026">
    <property type="term" value="F:coreceptor activity"/>
    <property type="evidence" value="ECO:0007669"/>
    <property type="project" value="InterPro"/>
</dbReference>
<dbReference type="AlphaFoldDB" id="A0A8C9RKF8"/>
<dbReference type="Proteomes" id="UP000694397">
    <property type="component" value="Chromosome 21"/>
</dbReference>
<keyword evidence="13" id="KW-1185">Reference proteome</keyword>
<keyword evidence="10" id="KW-0675">Receptor</keyword>
<dbReference type="Pfam" id="PF04901">
    <property type="entry name" value="RAMP"/>
    <property type="match status" value="1"/>
</dbReference>
<name>A0A8C9RKF8_SCLFO</name>
<dbReference type="GO" id="GO:0031623">
    <property type="term" value="P:receptor internalization"/>
    <property type="evidence" value="ECO:0007669"/>
    <property type="project" value="TreeGrafter"/>
</dbReference>
<evidence type="ECO:0000256" key="9">
    <source>
        <dbReference type="ARBA" id="ARBA00023157"/>
    </source>
</evidence>
<evidence type="ECO:0000313" key="12">
    <source>
        <dbReference type="Ensembl" id="ENSSFOP00015015225.2"/>
    </source>
</evidence>
<evidence type="ECO:0000256" key="1">
    <source>
        <dbReference type="ARBA" id="ARBA00004251"/>
    </source>
</evidence>
<feature type="transmembrane region" description="Helical" evidence="11">
    <location>
        <begin position="12"/>
        <end position="28"/>
    </location>
</feature>
<dbReference type="GO" id="GO:0008277">
    <property type="term" value="P:regulation of G protein-coupled receptor signaling pathway"/>
    <property type="evidence" value="ECO:0007669"/>
    <property type="project" value="InterPro"/>
</dbReference>
<sequence length="144" mass="16785">MTEVKIFKSFRLFYAIVFLELIGAGYLSCNRTTFEDYIHTYCVPNFNQSMESVNYHESCPWPATRRQYHDLIVCIEVVAFNTGCTEAHLWEDIFLEVHRVYFSFCLWSALDDPDLPILLVLIMPCVITTLLMPCLCARIIPDRS</sequence>
<evidence type="ECO:0000256" key="11">
    <source>
        <dbReference type="SAM" id="Phobius"/>
    </source>
</evidence>
<organism evidence="12 13">
    <name type="scientific">Scleropages formosus</name>
    <name type="common">Asian bonytongue</name>
    <name type="synonym">Osteoglossum formosum</name>
    <dbReference type="NCBI Taxonomy" id="113540"/>
    <lineage>
        <taxon>Eukaryota</taxon>
        <taxon>Metazoa</taxon>
        <taxon>Chordata</taxon>
        <taxon>Craniata</taxon>
        <taxon>Vertebrata</taxon>
        <taxon>Euteleostomi</taxon>
        <taxon>Actinopterygii</taxon>
        <taxon>Neopterygii</taxon>
        <taxon>Teleostei</taxon>
        <taxon>Osteoglossocephala</taxon>
        <taxon>Osteoglossomorpha</taxon>
        <taxon>Osteoglossiformes</taxon>
        <taxon>Osteoglossidae</taxon>
        <taxon>Scleropages</taxon>
    </lineage>
</organism>
<dbReference type="Ensembl" id="ENSSFOT00015015406.2">
    <property type="protein sequence ID" value="ENSSFOP00015015225.2"/>
    <property type="gene ID" value="ENSSFOG00015009821.2"/>
</dbReference>
<evidence type="ECO:0000256" key="3">
    <source>
        <dbReference type="ARBA" id="ARBA00022448"/>
    </source>
</evidence>
<evidence type="ECO:0000256" key="5">
    <source>
        <dbReference type="ARBA" id="ARBA00022692"/>
    </source>
</evidence>
<dbReference type="GO" id="GO:0009986">
    <property type="term" value="C:cell surface"/>
    <property type="evidence" value="ECO:0007669"/>
    <property type="project" value="TreeGrafter"/>
</dbReference>
<keyword evidence="3" id="KW-0813">Transport</keyword>
<dbReference type="GeneTree" id="ENSGT00990000205434"/>
<dbReference type="GO" id="GO:0006816">
    <property type="term" value="P:calcium ion transport"/>
    <property type="evidence" value="ECO:0007669"/>
    <property type="project" value="TreeGrafter"/>
</dbReference>
<evidence type="ECO:0000256" key="6">
    <source>
        <dbReference type="ARBA" id="ARBA00022729"/>
    </source>
</evidence>
<accession>A0A8C9RKF8</accession>
<dbReference type="GO" id="GO:0043235">
    <property type="term" value="C:receptor complex"/>
    <property type="evidence" value="ECO:0007669"/>
    <property type="project" value="TreeGrafter"/>
</dbReference>
<reference evidence="12" key="3">
    <citation type="submission" date="2025-09" db="UniProtKB">
        <authorList>
            <consortium name="Ensembl"/>
        </authorList>
    </citation>
    <scope>IDENTIFICATION</scope>
</reference>
<keyword evidence="9" id="KW-1015">Disulfide bond</keyword>
<keyword evidence="6" id="KW-0732">Signal</keyword>
<keyword evidence="4" id="KW-1003">Cell membrane</keyword>
<dbReference type="PANTHER" id="PTHR14076">
    <property type="entry name" value="RECEPTOR ACTIVITY MODIFYING PROTEIN RAMP"/>
    <property type="match status" value="1"/>
</dbReference>
<dbReference type="Gene3D" id="1.10.150.510">
    <property type="entry name" value="Receptor activity modifying family"/>
    <property type="match status" value="1"/>
</dbReference>
<evidence type="ECO:0000256" key="4">
    <source>
        <dbReference type="ARBA" id="ARBA00022475"/>
    </source>
</evidence>
<comment type="subcellular location">
    <subcellularLocation>
        <location evidence="1">Cell membrane</location>
        <topology evidence="1">Single-pass type I membrane protein</topology>
    </subcellularLocation>
</comment>
<proteinExistence type="inferred from homology"/>
<feature type="transmembrane region" description="Helical" evidence="11">
    <location>
        <begin position="117"/>
        <end position="140"/>
    </location>
</feature>
<keyword evidence="5 11" id="KW-0812">Transmembrane</keyword>
<dbReference type="GO" id="GO:0032870">
    <property type="term" value="P:cellular response to hormone stimulus"/>
    <property type="evidence" value="ECO:0007669"/>
    <property type="project" value="TreeGrafter"/>
</dbReference>
<dbReference type="OrthoDB" id="8846921at2759"/>
<evidence type="ECO:0000313" key="13">
    <source>
        <dbReference type="Proteomes" id="UP000694397"/>
    </source>
</evidence>
<reference evidence="12 13" key="1">
    <citation type="submission" date="2019-04" db="EMBL/GenBank/DDBJ databases">
        <authorList>
            <consortium name="Wellcome Sanger Institute Data Sharing"/>
        </authorList>
    </citation>
    <scope>NUCLEOTIDE SEQUENCE [LARGE SCALE GENOMIC DNA]</scope>
</reference>
<comment type="similarity">
    <text evidence="2">Belongs to the RAMP family.</text>
</comment>
<dbReference type="GO" id="GO:0005886">
    <property type="term" value="C:plasma membrane"/>
    <property type="evidence" value="ECO:0007669"/>
    <property type="project" value="UniProtKB-SubCell"/>
</dbReference>
<evidence type="ECO:0000256" key="10">
    <source>
        <dbReference type="ARBA" id="ARBA00023170"/>
    </source>
</evidence>
<reference evidence="12" key="2">
    <citation type="submission" date="2025-08" db="UniProtKB">
        <authorList>
            <consortium name="Ensembl"/>
        </authorList>
    </citation>
    <scope>IDENTIFICATION</scope>
</reference>
<keyword evidence="8 11" id="KW-0472">Membrane</keyword>
<dbReference type="InterPro" id="IPR006985">
    <property type="entry name" value="RAMP"/>
</dbReference>
<keyword evidence="7 11" id="KW-1133">Transmembrane helix</keyword>
<dbReference type="PANTHER" id="PTHR14076:SF7">
    <property type="entry name" value="RECEPTOR ACTIVITY-MODIFYING PROTEIN 1-LIKE"/>
    <property type="match status" value="1"/>
</dbReference>
<protein>
    <submittedName>
        <fullName evidence="12">Si:ch73-193i22.1</fullName>
    </submittedName>
</protein>
<dbReference type="GO" id="GO:0006886">
    <property type="term" value="P:intracellular protein transport"/>
    <property type="evidence" value="ECO:0007669"/>
    <property type="project" value="InterPro"/>
</dbReference>
<evidence type="ECO:0000256" key="8">
    <source>
        <dbReference type="ARBA" id="ARBA00023136"/>
    </source>
</evidence>
<dbReference type="GO" id="GO:0072659">
    <property type="term" value="P:protein localization to plasma membrane"/>
    <property type="evidence" value="ECO:0007669"/>
    <property type="project" value="TreeGrafter"/>
</dbReference>